<dbReference type="InterPro" id="IPR036583">
    <property type="entry name" value="23S_rRNA_IVS_sf"/>
</dbReference>
<gene>
    <name evidence="1" type="ORF">A2811_01300</name>
</gene>
<accession>A0A1F5EN24</accession>
<dbReference type="SUPFAM" id="SSF158446">
    <property type="entry name" value="IVS-encoded protein-like"/>
    <property type="match status" value="1"/>
</dbReference>
<dbReference type="EMBL" id="MEZZ01000021">
    <property type="protein sequence ID" value="OGD68792.1"/>
    <property type="molecule type" value="Genomic_DNA"/>
</dbReference>
<proteinExistence type="predicted"/>
<dbReference type="PANTHER" id="PTHR38471">
    <property type="entry name" value="FOUR HELIX BUNDLE PROTEIN"/>
    <property type="match status" value="1"/>
</dbReference>
<organism evidence="1 2">
    <name type="scientific">Candidatus Campbellbacteria bacterium RIFCSPHIGHO2_01_FULL_34_10</name>
    <dbReference type="NCBI Taxonomy" id="1797577"/>
    <lineage>
        <taxon>Bacteria</taxon>
        <taxon>Candidatus Campbelliibacteriota</taxon>
    </lineage>
</organism>
<dbReference type="PANTHER" id="PTHR38471:SF2">
    <property type="entry name" value="FOUR HELIX BUNDLE PROTEIN"/>
    <property type="match status" value="1"/>
</dbReference>
<reference evidence="1 2" key="1">
    <citation type="journal article" date="2016" name="Nat. Commun.">
        <title>Thousands of microbial genomes shed light on interconnected biogeochemical processes in an aquifer system.</title>
        <authorList>
            <person name="Anantharaman K."/>
            <person name="Brown C.T."/>
            <person name="Hug L.A."/>
            <person name="Sharon I."/>
            <person name="Castelle C.J."/>
            <person name="Probst A.J."/>
            <person name="Thomas B.C."/>
            <person name="Singh A."/>
            <person name="Wilkins M.J."/>
            <person name="Karaoz U."/>
            <person name="Brodie E.L."/>
            <person name="Williams K.H."/>
            <person name="Hubbard S.S."/>
            <person name="Banfield J.F."/>
        </authorList>
    </citation>
    <scope>NUCLEOTIDE SEQUENCE [LARGE SCALE GENOMIC DNA]</scope>
</reference>
<evidence type="ECO:0008006" key="3">
    <source>
        <dbReference type="Google" id="ProtNLM"/>
    </source>
</evidence>
<dbReference type="CDD" id="cd16377">
    <property type="entry name" value="23S_rRNA_IVP_like"/>
    <property type="match status" value="1"/>
</dbReference>
<name>A0A1F5EN24_9BACT</name>
<dbReference type="Gene3D" id="1.20.1440.60">
    <property type="entry name" value="23S rRNA-intervening sequence"/>
    <property type="match status" value="1"/>
</dbReference>
<protein>
    <recommendedName>
        <fullName evidence="3">Four helix bundle protein</fullName>
    </recommendedName>
</protein>
<dbReference type="AlphaFoldDB" id="A0A1F5EN24"/>
<dbReference type="NCBIfam" id="TIGR02436">
    <property type="entry name" value="four helix bundle protein"/>
    <property type="match status" value="1"/>
</dbReference>
<evidence type="ECO:0000313" key="2">
    <source>
        <dbReference type="Proteomes" id="UP000186670"/>
    </source>
</evidence>
<dbReference type="InterPro" id="IPR012657">
    <property type="entry name" value="23S_rRNA-intervening_sequence"/>
</dbReference>
<comment type="caution">
    <text evidence="1">The sequence shown here is derived from an EMBL/GenBank/DDBJ whole genome shotgun (WGS) entry which is preliminary data.</text>
</comment>
<dbReference type="Pfam" id="PF05635">
    <property type="entry name" value="23S_rRNA_IVP"/>
    <property type="match status" value="1"/>
</dbReference>
<sequence>MTNKIKDFTDLIVWKKAHEITLNIYKLTKKFPDDEKFCLTNQMRRCSVSIVSNIAEGFGRSTAKDKAHFYAISKGSVLELKTQLILSRNLDYINKEDFYRLEKDIMDVTKLLSGIVRSSRNIT</sequence>
<evidence type="ECO:0000313" key="1">
    <source>
        <dbReference type="EMBL" id="OGD68792.1"/>
    </source>
</evidence>
<dbReference type="Proteomes" id="UP000186670">
    <property type="component" value="Unassembled WGS sequence"/>
</dbReference>